<dbReference type="Gene3D" id="3.40.50.10810">
    <property type="entry name" value="Tandem AAA-ATPase domain"/>
    <property type="match status" value="1"/>
</dbReference>
<dbReference type="InterPro" id="IPR038718">
    <property type="entry name" value="SNF2-like_sf"/>
</dbReference>
<evidence type="ECO:0000259" key="12">
    <source>
        <dbReference type="PROSITE" id="PS51192"/>
    </source>
</evidence>
<dbReference type="GO" id="GO:0000785">
    <property type="term" value="C:chromatin"/>
    <property type="evidence" value="ECO:0007669"/>
    <property type="project" value="TreeGrafter"/>
</dbReference>
<feature type="region of interest" description="Disordered" evidence="10">
    <location>
        <begin position="1459"/>
        <end position="1495"/>
    </location>
</feature>
<evidence type="ECO:0000259" key="11">
    <source>
        <dbReference type="PROSITE" id="PS50013"/>
    </source>
</evidence>
<feature type="compositionally biased region" description="Basic and acidic residues" evidence="10">
    <location>
        <begin position="136"/>
        <end position="152"/>
    </location>
</feature>
<reference evidence="13 14" key="1">
    <citation type="journal article" date="2019" name="Plant Biotechnol. J.">
        <title>The red bayberry genome and genetic basis of sex determination.</title>
        <authorList>
            <person name="Jia H.M."/>
            <person name="Jia H.J."/>
            <person name="Cai Q.L."/>
            <person name="Wang Y."/>
            <person name="Zhao H.B."/>
            <person name="Yang W.F."/>
            <person name="Wang G.Y."/>
            <person name="Li Y.H."/>
            <person name="Zhan D.L."/>
            <person name="Shen Y.T."/>
            <person name="Niu Q.F."/>
            <person name="Chang L."/>
            <person name="Qiu J."/>
            <person name="Zhao L."/>
            <person name="Xie H.B."/>
            <person name="Fu W.Y."/>
            <person name="Jin J."/>
            <person name="Li X.W."/>
            <person name="Jiao Y."/>
            <person name="Zhou C.C."/>
            <person name="Tu T."/>
            <person name="Chai C.Y."/>
            <person name="Gao J.L."/>
            <person name="Fan L.J."/>
            <person name="van de Weg E."/>
            <person name="Wang J.Y."/>
            <person name="Gao Z.S."/>
        </authorList>
    </citation>
    <scope>NUCLEOTIDE SEQUENCE [LARGE SCALE GENOMIC DNA]</scope>
    <source>
        <tissue evidence="13">Leaves</tissue>
    </source>
</reference>
<dbReference type="EMBL" id="RXIC02000018">
    <property type="protein sequence ID" value="KAB1228017.1"/>
    <property type="molecule type" value="Genomic_DNA"/>
</dbReference>
<dbReference type="GO" id="GO:0140658">
    <property type="term" value="F:ATP-dependent chromatin remodeler activity"/>
    <property type="evidence" value="ECO:0007669"/>
    <property type="project" value="TreeGrafter"/>
</dbReference>
<feature type="region of interest" description="Disordered" evidence="10">
    <location>
        <begin position="1"/>
        <end position="372"/>
    </location>
</feature>
<evidence type="ECO:0000256" key="3">
    <source>
        <dbReference type="ARBA" id="ARBA00022741"/>
    </source>
</evidence>
<feature type="domain" description="Helicase ATP-binding" evidence="12">
    <location>
        <begin position="568"/>
        <end position="740"/>
    </location>
</feature>
<dbReference type="InterPro" id="IPR014001">
    <property type="entry name" value="Helicase_ATP-bd"/>
</dbReference>
<dbReference type="InterPro" id="IPR000330">
    <property type="entry name" value="SNF2_N"/>
</dbReference>
<dbReference type="GO" id="GO:0042393">
    <property type="term" value="F:histone binding"/>
    <property type="evidence" value="ECO:0007669"/>
    <property type="project" value="TreeGrafter"/>
</dbReference>
<keyword evidence="3" id="KW-0547">Nucleotide-binding</keyword>
<dbReference type="GO" id="GO:0005524">
    <property type="term" value="F:ATP binding"/>
    <property type="evidence" value="ECO:0007669"/>
    <property type="project" value="UniProtKB-KW"/>
</dbReference>
<dbReference type="SMART" id="SM00487">
    <property type="entry name" value="DEXDc"/>
    <property type="match status" value="1"/>
</dbReference>
<feature type="domain" description="Chromo" evidence="11">
    <location>
        <begin position="371"/>
        <end position="459"/>
    </location>
</feature>
<dbReference type="InterPro" id="IPR016197">
    <property type="entry name" value="Chromo-like_dom_sf"/>
</dbReference>
<feature type="region of interest" description="Disordered" evidence="10">
    <location>
        <begin position="1293"/>
        <end position="1340"/>
    </location>
</feature>
<feature type="compositionally biased region" description="Basic and acidic residues" evidence="10">
    <location>
        <begin position="1512"/>
        <end position="1525"/>
    </location>
</feature>
<feature type="domain" description="Chromo" evidence="11">
    <location>
        <begin position="464"/>
        <end position="528"/>
    </location>
</feature>
<feature type="compositionally biased region" description="Polar residues" evidence="10">
    <location>
        <begin position="115"/>
        <end position="124"/>
    </location>
</feature>
<evidence type="ECO:0000256" key="6">
    <source>
        <dbReference type="ARBA" id="ARBA00022840"/>
    </source>
</evidence>
<evidence type="ECO:0000256" key="4">
    <source>
        <dbReference type="ARBA" id="ARBA00022801"/>
    </source>
</evidence>
<dbReference type="Gene3D" id="2.40.50.40">
    <property type="match status" value="2"/>
</dbReference>
<evidence type="ECO:0000313" key="13">
    <source>
        <dbReference type="EMBL" id="KAB1228017.1"/>
    </source>
</evidence>
<dbReference type="OrthoDB" id="5857104at2759"/>
<dbReference type="SUPFAM" id="SSF52540">
    <property type="entry name" value="P-loop containing nucleoside triphosphate hydrolases"/>
    <property type="match status" value="3"/>
</dbReference>
<accession>A0A6A1WWE6</accession>
<organism evidence="13 14">
    <name type="scientific">Morella rubra</name>
    <name type="common">Chinese bayberry</name>
    <dbReference type="NCBI Taxonomy" id="262757"/>
    <lineage>
        <taxon>Eukaryota</taxon>
        <taxon>Viridiplantae</taxon>
        <taxon>Streptophyta</taxon>
        <taxon>Embryophyta</taxon>
        <taxon>Tracheophyta</taxon>
        <taxon>Spermatophyta</taxon>
        <taxon>Magnoliopsida</taxon>
        <taxon>eudicotyledons</taxon>
        <taxon>Gunneridae</taxon>
        <taxon>Pentapetalae</taxon>
        <taxon>rosids</taxon>
        <taxon>fabids</taxon>
        <taxon>Fagales</taxon>
        <taxon>Myricaceae</taxon>
        <taxon>Morella</taxon>
    </lineage>
</organism>
<keyword evidence="5 13" id="KW-0347">Helicase</keyword>
<feature type="compositionally biased region" description="Acidic residues" evidence="10">
    <location>
        <begin position="223"/>
        <end position="243"/>
    </location>
</feature>
<keyword evidence="7" id="KW-0156">Chromatin regulator</keyword>
<keyword evidence="14" id="KW-1185">Reference proteome</keyword>
<dbReference type="SUPFAM" id="SSF54160">
    <property type="entry name" value="Chromo domain-like"/>
    <property type="match status" value="2"/>
</dbReference>
<dbReference type="CDD" id="cd18659">
    <property type="entry name" value="CD2_tandem"/>
    <property type="match status" value="1"/>
</dbReference>
<proteinExistence type="inferred from homology"/>
<dbReference type="Pfam" id="PF00176">
    <property type="entry name" value="SNF2-rel_dom"/>
    <property type="match status" value="1"/>
</dbReference>
<protein>
    <submittedName>
        <fullName evidence="13">Chromodomain-helicase-DNA-binding protein 2</fullName>
    </submittedName>
</protein>
<feature type="compositionally biased region" description="Polar residues" evidence="10">
    <location>
        <begin position="1"/>
        <end position="12"/>
    </location>
</feature>
<keyword evidence="9" id="KW-0539">Nucleus</keyword>
<evidence type="ECO:0000256" key="1">
    <source>
        <dbReference type="ARBA" id="ARBA00004123"/>
    </source>
</evidence>
<dbReference type="Pfam" id="PF23588">
    <property type="entry name" value="HTH_CHD1_Hrp3"/>
    <property type="match status" value="1"/>
</dbReference>
<feature type="region of interest" description="Disordered" evidence="10">
    <location>
        <begin position="1507"/>
        <end position="1592"/>
    </location>
</feature>
<gene>
    <name evidence="13" type="ORF">CJ030_MR1G006790</name>
</gene>
<dbReference type="Pfam" id="PF13907">
    <property type="entry name" value="CHD1-like_C"/>
    <property type="match status" value="1"/>
</dbReference>
<dbReference type="Gene3D" id="3.40.50.300">
    <property type="entry name" value="P-loop containing nucleotide triphosphate hydrolases"/>
    <property type="match status" value="2"/>
</dbReference>
<dbReference type="PROSITE" id="PS51192">
    <property type="entry name" value="HELICASE_ATP_BIND_1"/>
    <property type="match status" value="1"/>
</dbReference>
<evidence type="ECO:0000256" key="5">
    <source>
        <dbReference type="ARBA" id="ARBA00022806"/>
    </source>
</evidence>
<comment type="similarity">
    <text evidence="2">Belongs to the SNF2/RAD54 helicase family.</text>
</comment>
<dbReference type="GO" id="GO:0004386">
    <property type="term" value="F:helicase activity"/>
    <property type="evidence" value="ECO:0007669"/>
    <property type="project" value="UniProtKB-KW"/>
</dbReference>
<keyword evidence="6" id="KW-0067">ATP-binding</keyword>
<dbReference type="PROSITE" id="PS50013">
    <property type="entry name" value="CHROMO_2"/>
    <property type="match status" value="2"/>
</dbReference>
<feature type="compositionally biased region" description="Acidic residues" evidence="10">
    <location>
        <begin position="196"/>
        <end position="205"/>
    </location>
</feature>
<dbReference type="InterPro" id="IPR000953">
    <property type="entry name" value="Chromo/chromo_shadow_dom"/>
</dbReference>
<dbReference type="Gene3D" id="1.10.10.60">
    <property type="entry name" value="Homeodomain-like"/>
    <property type="match status" value="1"/>
</dbReference>
<keyword evidence="8 13" id="KW-0238">DNA-binding</keyword>
<feature type="compositionally biased region" description="Polar residues" evidence="10">
    <location>
        <begin position="1581"/>
        <end position="1592"/>
    </location>
</feature>
<keyword evidence="4" id="KW-0378">Hydrolase</keyword>
<name>A0A6A1WWE6_9ROSI</name>
<feature type="compositionally biased region" description="Basic and acidic residues" evidence="10">
    <location>
        <begin position="1568"/>
        <end position="1578"/>
    </location>
</feature>
<feature type="compositionally biased region" description="Acidic residues" evidence="10">
    <location>
        <begin position="164"/>
        <end position="178"/>
    </location>
</feature>
<dbReference type="GO" id="GO:0034728">
    <property type="term" value="P:nucleosome organization"/>
    <property type="evidence" value="ECO:0007669"/>
    <property type="project" value="TreeGrafter"/>
</dbReference>
<evidence type="ECO:0000256" key="2">
    <source>
        <dbReference type="ARBA" id="ARBA00007025"/>
    </source>
</evidence>
<evidence type="ECO:0000313" key="14">
    <source>
        <dbReference type="Proteomes" id="UP000516437"/>
    </source>
</evidence>
<dbReference type="SMART" id="SM01176">
    <property type="entry name" value="DUF4208"/>
    <property type="match status" value="1"/>
</dbReference>
<feature type="compositionally biased region" description="Acidic residues" evidence="10">
    <location>
        <begin position="284"/>
        <end position="298"/>
    </location>
</feature>
<dbReference type="CDD" id="cd18660">
    <property type="entry name" value="CD1_tandem"/>
    <property type="match status" value="1"/>
</dbReference>
<feature type="region of interest" description="Disordered" evidence="10">
    <location>
        <begin position="1039"/>
        <end position="1072"/>
    </location>
</feature>
<dbReference type="Pfam" id="PF00385">
    <property type="entry name" value="Chromo"/>
    <property type="match status" value="1"/>
</dbReference>
<dbReference type="SMART" id="SM00298">
    <property type="entry name" value="CHROMO"/>
    <property type="match status" value="2"/>
</dbReference>
<sequence>MAFFRNYTNETVSPGVLEEKGRGQTVDRTRSSVLNEDVDATSSEKEFDMNMDGQYPSEGEPYDGNRLQNEGAAADGVNIRESNLQPPGRRTAMAGKWGSTFWKDCQPMTRGGSDSGQDSKTGSDYGNAEGSEDNSLDGREDRLASEDDDRQKQVGKHRGHSDVPADDMLSDEYYEQDGEEQRDSAHYRGFNHAIGDDPDDADFEPDSGVANGRTGNKNKDWNGEDSDEDESADNLEGSDEDDSYYSKKPKGRLLGKGGRNVRSTKEHTSYRASSRQRMVKLSFEEDEPSAEDSDSDSDENFKSLTRRGANLRKNSGRSTVSANITGRNSEVRTSSRSVRKVSYVESEESEEVDEGKKKKPQKEDIEEDDGDSIEKVLWHQPKGIAEDAVRNSRSTQPVLLSYLYEIEPDWNEMEFLIKWKGQSHLHCQWKSFSELQNLSGFKKVLNYTKKVMEDVRYRKTFSREEVERVFADRISKDSSGNVVPEYLVKWQGLSYAEATWEKDIDIAFAQDAIDDYKAREAAMAVQGKMVDFQRKKSKASLRKLDEQPEWLKGGKLRDYQLEGLNFLVNSWRNDTNVILADEMGLGKTVQSVSMLGFLQNAQQIHGPFLVVVPLSTLSNWAKEFRKWLPDMNVIVYVGTRASREVCEQYEFYSDKKVGRPIKFNTLLTTYEVVLKDKAVLSKIKWNYLMVDEAHRLKNSEAQLYTTLSEFSTKNKLLITGTPLQNSVEELWALLHFLDSDKFKSKDDFVQNYKNLSSFNENELANLHTELRPHILRRVIKDVEKSLPPKIERILRLEMSPLQKQYYKWILERNFHDLNKGVRGNQVSLLNIVVELKKCCNHPFLFESADHGYGGDSSTNDSSKLERIVLSSGKLVILDKLLVRLHETKHRVLIFSQAMSRAHRIGQQEVVNIYRFVTSKSVEEDILERAKKKMVLDHLVIQKLNAEGRLEKKEAKKGSYFDKNELSAILRFGAEELFKEEKNDEESKKRLLSMDIDEILERAEKVANFCSAEDDGSFWSRWIKPEAVTEAQEALVPRAARNNKSYAEAHQPEISNKRKKRGPEPVERVQKRRKTEYSVPAVPMIEGAVFQVRIWSYGSLSKRDASRFSRAVMKFGNHSQISSIAAEVAGAVGAAPQEAQIELFDALIDGCREAVEVENLDPKGPLLDFFGVPVKANDLLTRVQELQLLAKRISRYDDPLAQFRVLMYLKPSTWSKGCGWNQIDDARLLLGIHYHGFGNWEKIRLDERLGLAKKIAPVELQHHETFLPRAPNLKDRANALLEMELAALGKKANAKGGRKASKKEKENLLSISIPRGREKKGKPGSPKVNVQMNKERPQKPMEVEPLVKEEGEMSDNEEVYEQFKEVKWMEWCEDVMVDEIKTLNRLQKLQTTSANLPKEKVLTKIRSYLQLLGRRIDQIVFDNKKEPYKQDRMTVRLWKYVSTFSNLSGERLHQIYSKLKQEQEEEGGVGPSHINGSLPGHMGRDSDPNYFPSVPRHIDRQRGFMNTYQTSEPAHKGLDTGKFEAWKRRRRADTDSNFGVQPPSLRPMSNGARLSDPNSLGILGAGPSDTRRFGSEKPLRMRQTSFPSRQGLP</sequence>
<feature type="compositionally biased region" description="Polar residues" evidence="10">
    <location>
        <begin position="312"/>
        <end position="328"/>
    </location>
</feature>
<evidence type="ECO:0000256" key="7">
    <source>
        <dbReference type="ARBA" id="ARBA00022853"/>
    </source>
</evidence>
<dbReference type="FunFam" id="2.40.50.40:FF:000032">
    <property type="entry name" value="protein CHROMATIN REMODELING 5 isoform X2"/>
    <property type="match status" value="1"/>
</dbReference>
<dbReference type="GO" id="GO:0016887">
    <property type="term" value="F:ATP hydrolysis activity"/>
    <property type="evidence" value="ECO:0007669"/>
    <property type="project" value="TreeGrafter"/>
</dbReference>
<comment type="caution">
    <text evidence="13">The sequence shown here is derived from an EMBL/GenBank/DDBJ whole genome shotgun (WGS) entry which is preliminary data.</text>
</comment>
<evidence type="ECO:0000256" key="9">
    <source>
        <dbReference type="ARBA" id="ARBA00023242"/>
    </source>
</evidence>
<dbReference type="InterPro" id="IPR025260">
    <property type="entry name" value="CHD1-like_C"/>
</dbReference>
<dbReference type="Proteomes" id="UP000516437">
    <property type="component" value="Unassembled WGS sequence"/>
</dbReference>
<dbReference type="GO" id="GO:0005634">
    <property type="term" value="C:nucleus"/>
    <property type="evidence" value="ECO:0007669"/>
    <property type="project" value="UniProtKB-SubCell"/>
</dbReference>
<dbReference type="InterPro" id="IPR023780">
    <property type="entry name" value="Chromo_domain"/>
</dbReference>
<dbReference type="GO" id="GO:0003682">
    <property type="term" value="F:chromatin binding"/>
    <property type="evidence" value="ECO:0007669"/>
    <property type="project" value="TreeGrafter"/>
</dbReference>
<dbReference type="FunFam" id="3.40.50.10810:FF:000005">
    <property type="entry name" value="Photoperiod-independent early flowering 1"/>
    <property type="match status" value="1"/>
</dbReference>
<dbReference type="PANTHER" id="PTHR45623:SF14">
    <property type="entry name" value="CHROMODOMAIN-HELICASE-DNA-BINDING PROTEIN 1"/>
    <property type="match status" value="1"/>
</dbReference>
<evidence type="ECO:0000256" key="8">
    <source>
        <dbReference type="ARBA" id="ARBA00023125"/>
    </source>
</evidence>
<dbReference type="GO" id="GO:0003677">
    <property type="term" value="F:DNA binding"/>
    <property type="evidence" value="ECO:0007669"/>
    <property type="project" value="UniProtKB-KW"/>
</dbReference>
<comment type="subcellular location">
    <subcellularLocation>
        <location evidence="1">Nucleus</location>
    </subcellularLocation>
</comment>
<dbReference type="InterPro" id="IPR056302">
    <property type="entry name" value="CHD1-2/Hrp3_HTH"/>
</dbReference>
<evidence type="ECO:0000256" key="10">
    <source>
        <dbReference type="SAM" id="MobiDB-lite"/>
    </source>
</evidence>
<feature type="compositionally biased region" description="Basic and acidic residues" evidence="10">
    <location>
        <begin position="17"/>
        <end position="30"/>
    </location>
</feature>
<feature type="compositionally biased region" description="Low complexity" evidence="10">
    <location>
        <begin position="331"/>
        <end position="344"/>
    </location>
</feature>
<dbReference type="PANTHER" id="PTHR45623">
    <property type="entry name" value="CHROMODOMAIN-HELICASE-DNA-BINDING PROTEIN 3-RELATED-RELATED"/>
    <property type="match status" value="1"/>
</dbReference>
<dbReference type="InterPro" id="IPR027417">
    <property type="entry name" value="P-loop_NTPase"/>
</dbReference>